<dbReference type="PANTHER" id="PTHR40980">
    <property type="entry name" value="PLUG DOMAIN-CONTAINING PROTEIN"/>
    <property type="match status" value="1"/>
</dbReference>
<dbReference type="Gene3D" id="2.60.40.1120">
    <property type="entry name" value="Carboxypeptidase-like, regulatory domain"/>
    <property type="match status" value="1"/>
</dbReference>
<dbReference type="AlphaFoldDB" id="I0WGS3"/>
<comment type="subcellular location">
    <subcellularLocation>
        <location evidence="1">Cell outer membrane</location>
    </subcellularLocation>
</comment>
<evidence type="ECO:0000259" key="6">
    <source>
        <dbReference type="Pfam" id="PF14905"/>
    </source>
</evidence>
<dbReference type="GO" id="GO:0009279">
    <property type="term" value="C:cell outer membrane"/>
    <property type="evidence" value="ECO:0007669"/>
    <property type="project" value="UniProtKB-SubCell"/>
</dbReference>
<keyword evidence="3" id="KW-0998">Cell outer membrane</keyword>
<dbReference type="OrthoDB" id="8764943at2"/>
<dbReference type="InterPro" id="IPR008969">
    <property type="entry name" value="CarboxyPept-like_regulatory"/>
</dbReference>
<evidence type="ECO:0000256" key="5">
    <source>
        <dbReference type="SAM" id="SignalP"/>
    </source>
</evidence>
<keyword evidence="2" id="KW-0472">Membrane</keyword>
<feature type="domain" description="Outer membrane protein beta-barrel" evidence="6">
    <location>
        <begin position="375"/>
        <end position="789"/>
    </location>
</feature>
<evidence type="ECO:0000313" key="8">
    <source>
        <dbReference type="Proteomes" id="UP000005938"/>
    </source>
</evidence>
<feature type="chain" id="PRO_5003636130" evidence="5">
    <location>
        <begin position="21"/>
        <end position="816"/>
    </location>
</feature>
<dbReference type="Pfam" id="PF14905">
    <property type="entry name" value="OMP_b-brl_3"/>
    <property type="match status" value="1"/>
</dbReference>
<dbReference type="STRING" id="946077.W5A_05223"/>
<dbReference type="RefSeq" id="WP_008238143.1">
    <property type="nucleotide sequence ID" value="NZ_AJJU01000004.1"/>
</dbReference>
<dbReference type="SUPFAM" id="SSF56935">
    <property type="entry name" value="Porins"/>
    <property type="match status" value="1"/>
</dbReference>
<feature type="signal peptide" evidence="5">
    <location>
        <begin position="1"/>
        <end position="20"/>
    </location>
</feature>
<keyword evidence="7" id="KW-0675">Receptor</keyword>
<dbReference type="InterPro" id="IPR037066">
    <property type="entry name" value="Plug_dom_sf"/>
</dbReference>
<dbReference type="Pfam" id="PF13715">
    <property type="entry name" value="CarbopepD_reg_2"/>
    <property type="match status" value="1"/>
</dbReference>
<dbReference type="Gene3D" id="2.40.170.20">
    <property type="entry name" value="TonB-dependent receptor, beta-barrel domain"/>
    <property type="match status" value="1"/>
</dbReference>
<reference evidence="7 8" key="1">
    <citation type="journal article" date="2012" name="J. Bacteriol.">
        <title>Genome Sequence of the Halotolerant Bacterium Imtechella halotolerans K1T.</title>
        <authorList>
            <person name="Kumar S."/>
            <person name="Vikram S."/>
            <person name="Subramanian S."/>
            <person name="Raghava G.P."/>
            <person name="Pinnaka A.K."/>
        </authorList>
    </citation>
    <scope>NUCLEOTIDE SEQUENCE [LARGE SCALE GENOMIC DNA]</scope>
    <source>
        <strain evidence="7 8">K1</strain>
    </source>
</reference>
<dbReference type="Proteomes" id="UP000005938">
    <property type="component" value="Unassembled WGS sequence"/>
</dbReference>
<dbReference type="Gene3D" id="2.170.130.10">
    <property type="entry name" value="TonB-dependent receptor, plug domain"/>
    <property type="match status" value="1"/>
</dbReference>
<dbReference type="PATRIC" id="fig|946077.3.peg.1062"/>
<comment type="caution">
    <text evidence="7">The sequence shown here is derived from an EMBL/GenBank/DDBJ whole genome shotgun (WGS) entry which is preliminary data.</text>
</comment>
<name>I0WGS3_9FLAO</name>
<dbReference type="EMBL" id="AJJU01000004">
    <property type="protein sequence ID" value="EID75589.1"/>
    <property type="molecule type" value="Genomic_DNA"/>
</dbReference>
<evidence type="ECO:0000256" key="2">
    <source>
        <dbReference type="ARBA" id="ARBA00023136"/>
    </source>
</evidence>
<dbReference type="eggNOG" id="COG4771">
    <property type="taxonomic scope" value="Bacteria"/>
</dbReference>
<accession>I0WGS3</accession>
<gene>
    <name evidence="7" type="ORF">W5A_05223</name>
</gene>
<dbReference type="InterPro" id="IPR041700">
    <property type="entry name" value="OMP_b-brl_3"/>
</dbReference>
<protein>
    <submittedName>
        <fullName evidence="7">TonB-dependent receptor domain-containing protein</fullName>
    </submittedName>
</protein>
<dbReference type="SUPFAM" id="SSF49464">
    <property type="entry name" value="Carboxypeptidase regulatory domain-like"/>
    <property type="match status" value="1"/>
</dbReference>
<sequence>MKNVAMFCTILLCSISTVFGKTIGEPLDAVIKGKVIDKNLKEPVAFAAVVIKNKTDKSTVTGGITNDDGTFEVKGIPSGNLIVEIQFVGYHTYTKEINITRRNQNVNLGDILLEESVTELSGVEVVSERSSIEQKIDRKVINVGKDLVTTGATASEIMNNIPSVSVDSQTGDLSLRGNSNVRVMVDGKLSNVPVAQLLKQIPSTSIKSIELITNPSAKYNPEGMSGIINIILHKNANIGFNGNINIGLRHQEEAKFNSSLDLNYRNGKVNLYGNAGTNIGKSVNDGTIFRIGENSKQLLDMFNNNKSYLYKLGVDYYLNDRNTISFFTNQNIYDGAFMGDVSIVYNENPMLNFAQSFSSDNQNRSGQYNFDYKRTFNEGGDHFIELEVDHNRFKNDELATFQFSGNTSIPAYRDNVETKREQSIINLDYANPLTENSKLELGAEARLFETDVDFSSTGLSYNNNGQLRPTPDTRFIYGMDIFSGYVTYGQNFDKWSYQLGARVENVEVKADTNSVRAFTDKYTQIYPSGFITYSPSEKNQFQMSVSRRVDRPGLEQVNPIREWSTPLISSYGNESLIPQFTNSLEVNYTRRLKNGSVTAGVFYRQIKDEINRAVYVDRLDLNKSILTFDNFDDTSAYGVELSTNYRPVKWWSINGSFDLFSQKQSTFTESLDPAIPNPTIDDIIMENVEVDNVSWNARMNNNFTVTKNLSLTVFGMYRGANQGIQMKAKPMYFVNTGARYSFAQGRGMINFNFNDIFDTQHFAFEATRPYAQEGKFNWESRTWYLGMSYRFGSGKNRAASRKQRDNNTKNAGGGIL</sequence>
<feature type="region of interest" description="Disordered" evidence="4">
    <location>
        <begin position="796"/>
        <end position="816"/>
    </location>
</feature>
<organism evidence="7 8">
    <name type="scientific">Imtechella halotolerans K1</name>
    <dbReference type="NCBI Taxonomy" id="946077"/>
    <lineage>
        <taxon>Bacteria</taxon>
        <taxon>Pseudomonadati</taxon>
        <taxon>Bacteroidota</taxon>
        <taxon>Flavobacteriia</taxon>
        <taxon>Flavobacteriales</taxon>
        <taxon>Flavobacteriaceae</taxon>
        <taxon>Imtechella</taxon>
    </lineage>
</organism>
<dbReference type="PANTHER" id="PTHR40980:SF4">
    <property type="entry name" value="TONB-DEPENDENT RECEPTOR-LIKE BETA-BARREL DOMAIN-CONTAINING PROTEIN"/>
    <property type="match status" value="1"/>
</dbReference>
<evidence type="ECO:0000256" key="1">
    <source>
        <dbReference type="ARBA" id="ARBA00004442"/>
    </source>
</evidence>
<proteinExistence type="predicted"/>
<keyword evidence="5" id="KW-0732">Signal</keyword>
<evidence type="ECO:0000313" key="7">
    <source>
        <dbReference type="EMBL" id="EID75589.1"/>
    </source>
</evidence>
<keyword evidence="8" id="KW-1185">Reference proteome</keyword>
<evidence type="ECO:0000256" key="3">
    <source>
        <dbReference type="ARBA" id="ARBA00023237"/>
    </source>
</evidence>
<evidence type="ECO:0000256" key="4">
    <source>
        <dbReference type="SAM" id="MobiDB-lite"/>
    </source>
</evidence>
<dbReference type="InterPro" id="IPR036942">
    <property type="entry name" value="Beta-barrel_TonB_sf"/>
</dbReference>